<feature type="transmembrane region" description="Helical" evidence="2">
    <location>
        <begin position="584"/>
        <end position="603"/>
    </location>
</feature>
<feature type="transmembrane region" description="Helical" evidence="2">
    <location>
        <begin position="288"/>
        <end position="306"/>
    </location>
</feature>
<feature type="transmembrane region" description="Helical" evidence="2">
    <location>
        <begin position="213"/>
        <end position="234"/>
    </location>
</feature>
<feature type="transmembrane region" description="Helical" evidence="2">
    <location>
        <begin position="187"/>
        <end position="207"/>
    </location>
</feature>
<protein>
    <submittedName>
        <fullName evidence="3">DUF2339 domain-containing protein</fullName>
    </submittedName>
</protein>
<feature type="compositionally biased region" description="Pro residues" evidence="1">
    <location>
        <begin position="93"/>
        <end position="120"/>
    </location>
</feature>
<feature type="transmembrane region" description="Helical" evidence="2">
    <location>
        <begin position="318"/>
        <end position="338"/>
    </location>
</feature>
<feature type="transmembrane region" description="Helical" evidence="2">
    <location>
        <begin position="345"/>
        <end position="365"/>
    </location>
</feature>
<feature type="transmembrane region" description="Helical" evidence="2">
    <location>
        <begin position="522"/>
        <end position="546"/>
    </location>
</feature>
<evidence type="ECO:0000256" key="2">
    <source>
        <dbReference type="SAM" id="Phobius"/>
    </source>
</evidence>
<dbReference type="AlphaFoldDB" id="A0A848KV90"/>
<evidence type="ECO:0000256" key="1">
    <source>
        <dbReference type="SAM" id="MobiDB-lite"/>
    </source>
</evidence>
<feature type="transmembrane region" description="Helical" evidence="2">
    <location>
        <begin position="162"/>
        <end position="180"/>
    </location>
</feature>
<feature type="transmembrane region" description="Helical" evidence="2">
    <location>
        <begin position="492"/>
        <end position="510"/>
    </location>
</feature>
<feature type="transmembrane region" description="Helical" evidence="2">
    <location>
        <begin position="241"/>
        <end position="257"/>
    </location>
</feature>
<feature type="region of interest" description="Disordered" evidence="1">
    <location>
        <begin position="85"/>
        <end position="123"/>
    </location>
</feature>
<gene>
    <name evidence="3" type="ORF">HH308_14670</name>
</gene>
<dbReference type="Pfam" id="PF10101">
    <property type="entry name" value="DUF2339"/>
    <property type="match status" value="1"/>
</dbReference>
<keyword evidence="2" id="KW-0472">Membrane</keyword>
<accession>A0A848KV90</accession>
<proteinExistence type="predicted"/>
<feature type="transmembrane region" description="Helical" evidence="2">
    <location>
        <begin position="396"/>
        <end position="416"/>
    </location>
</feature>
<feature type="transmembrane region" description="Helical" evidence="2">
    <location>
        <begin position="615"/>
        <end position="636"/>
    </location>
</feature>
<feature type="transmembrane region" description="Helical" evidence="2">
    <location>
        <begin position="371"/>
        <end position="389"/>
    </location>
</feature>
<dbReference type="PANTHER" id="PTHR38434">
    <property type="entry name" value="BLL2549 PROTEIN"/>
    <property type="match status" value="1"/>
</dbReference>
<keyword evidence="4" id="KW-1185">Reference proteome</keyword>
<organism evidence="3 4">
    <name type="scientific">Gordonia asplenii</name>
    <dbReference type="NCBI Taxonomy" id="2725283"/>
    <lineage>
        <taxon>Bacteria</taxon>
        <taxon>Bacillati</taxon>
        <taxon>Actinomycetota</taxon>
        <taxon>Actinomycetes</taxon>
        <taxon>Mycobacteriales</taxon>
        <taxon>Gordoniaceae</taxon>
        <taxon>Gordonia</taxon>
    </lineage>
</organism>
<dbReference type="PANTHER" id="PTHR38434:SF1">
    <property type="entry name" value="BLL2549 PROTEIN"/>
    <property type="match status" value="1"/>
</dbReference>
<name>A0A848KV90_9ACTN</name>
<evidence type="ECO:0000313" key="4">
    <source>
        <dbReference type="Proteomes" id="UP000550729"/>
    </source>
</evidence>
<feature type="transmembrane region" description="Helical" evidence="2">
    <location>
        <begin position="126"/>
        <end position="150"/>
    </location>
</feature>
<dbReference type="InterPro" id="IPR019286">
    <property type="entry name" value="DUF2339_TM"/>
</dbReference>
<feature type="region of interest" description="Disordered" evidence="1">
    <location>
        <begin position="44"/>
        <end position="68"/>
    </location>
</feature>
<feature type="transmembrane region" description="Helical" evidence="2">
    <location>
        <begin position="552"/>
        <end position="572"/>
    </location>
</feature>
<dbReference type="EMBL" id="JABBNB010000014">
    <property type="protein sequence ID" value="NMO02460.1"/>
    <property type="molecule type" value="Genomic_DNA"/>
</dbReference>
<dbReference type="RefSeq" id="WP_170194969.1">
    <property type="nucleotide sequence ID" value="NZ_JABBNB010000014.1"/>
</dbReference>
<comment type="caution">
    <text evidence="3">The sequence shown here is derived from an EMBL/GenBank/DDBJ whole genome shotgun (WGS) entry which is preliminary data.</text>
</comment>
<keyword evidence="2" id="KW-1133">Transmembrane helix</keyword>
<feature type="transmembrane region" description="Helical" evidence="2">
    <location>
        <begin position="263"/>
        <end position="281"/>
    </location>
</feature>
<sequence>MTAPDPRPPSTLAILDRLSADCADISRRASAMTTELAQVRHLLSEQDDARMSGPVGQQAAPPMVPPQPASMMPGFAPPTYAPPFYPQQGPQWIGPPPPQQPMPPVPTPRPARPPRPPRPPRSSSQIIGRILAALGVGVTLIGVVLLLVLAAQAGLLRPELRVAGGAVFAAALLGAGVLVSRRRGGRVGGISLAATGIAAGYIDVMAASVIYHWLPAAVALIIAGVIAGAGLGISRWWSSEWLGVAVMVPLLVLAPIITGGVDFSLIAFMLVLSAAALWVPIGRDWLGFYAARTAVSTIPLALGPLAAQGRLTGDQLALLLSCAALNALLAVGSALIVLRPTRFRLALGVISGVGAVPLALSAAIVDPRICAAVIAGYALIMVGLGAFGARLPGVTLAVRIVWFATAALACVVALPMAFEQTVVVPALLAVAFGLAGASLITPSDAEAAAFATMMRVVAAAVGALGSLGLLALCPPWDLIVAPDIAVGQSLSVIIASLLALAATVTLAASVQRATSSADTGRLVWAIAAVAAVYQCTQIAVHIGILAGGRDGGFLGGHMAATIGWVVVAAALLGYATRIRGTTRALLVGAGLALTAAAVGKLFLFDLATLDGLFRVIAFIVVGLVLLALGAGYARLLDNADDTAPPRQ</sequence>
<dbReference type="Proteomes" id="UP000550729">
    <property type="component" value="Unassembled WGS sequence"/>
</dbReference>
<feature type="transmembrane region" description="Helical" evidence="2">
    <location>
        <begin position="453"/>
        <end position="472"/>
    </location>
</feature>
<keyword evidence="2" id="KW-0812">Transmembrane</keyword>
<reference evidence="3 4" key="1">
    <citation type="submission" date="2020-04" db="EMBL/GenBank/DDBJ databases">
        <title>Gordonia sp. nov. TBRC 11910.</title>
        <authorList>
            <person name="Suriyachadkun C."/>
        </authorList>
    </citation>
    <scope>NUCLEOTIDE SEQUENCE [LARGE SCALE GENOMIC DNA]</scope>
    <source>
        <strain evidence="3 4">TBRC 11910</strain>
    </source>
</reference>
<feature type="transmembrane region" description="Helical" evidence="2">
    <location>
        <begin position="422"/>
        <end position="441"/>
    </location>
</feature>
<evidence type="ECO:0000313" key="3">
    <source>
        <dbReference type="EMBL" id="NMO02460.1"/>
    </source>
</evidence>